<dbReference type="GeneID" id="301324171"/>
<dbReference type="EMBL" id="JAHOEF010000034">
    <property type="protein sequence ID" value="MBV3382858.1"/>
    <property type="molecule type" value="Genomic_DNA"/>
</dbReference>
<dbReference type="Proteomes" id="UP001196408">
    <property type="component" value="Unassembled WGS sequence"/>
</dbReference>
<evidence type="ECO:0000313" key="4">
    <source>
        <dbReference type="Proteomes" id="UP001197492"/>
    </source>
</evidence>
<dbReference type="Proteomes" id="UP001197492">
    <property type="component" value="Unassembled WGS sequence"/>
</dbReference>
<keyword evidence="4" id="KW-1185">Reference proteome</keyword>
<accession>A0AAW4N0X9</accession>
<evidence type="ECO:0000313" key="1">
    <source>
        <dbReference type="EMBL" id="MBV3382858.1"/>
    </source>
</evidence>
<dbReference type="NCBIfam" id="TIGR03309">
    <property type="entry name" value="matur_yqeB"/>
    <property type="match status" value="1"/>
</dbReference>
<protein>
    <submittedName>
        <fullName evidence="1">EF2563 family selenium-dependent molybdenum hydroxylase system protein</fullName>
    </submittedName>
</protein>
<sequence>MDNLVVVRGGGDIATGTIYKLARCGFHILVLEIEHPSAIRRNVAYSEAVYDGHKEVEGIECVLIHSLDELESVFKHNKIAMMVDPQGSSIDILKPEIVIDAILAKKNMGTSRNMAPITIGLGPGFHAGEDVDIVIETMRGHRLGRLIEEGPAMKNTGIPGLIKGYGKERVIHAEVEGTVHQVKKITDTVEKGDILAYIENKEGQHPVYASMSGLLRGLIREGYYVTKGFKMADIDPRLDEYENCFTISDKARCIAGGVLEAIFYLRGQHDLS</sequence>
<reference evidence="1 4" key="1">
    <citation type="submission" date="2021-06" db="EMBL/GenBank/DDBJ databases">
        <title>Collection of gut derived symbiotic bacterial strains cultured from healthy donors.</title>
        <authorList>
            <person name="Lin H."/>
            <person name="Littmann E."/>
            <person name="Pamer E.G."/>
        </authorList>
    </citation>
    <scope>NUCLEOTIDE SEQUENCE</scope>
    <source>
        <strain evidence="2 4">MSK.21.70</strain>
        <strain evidence="1">MSK.21.82</strain>
    </source>
</reference>
<evidence type="ECO:0000313" key="2">
    <source>
        <dbReference type="EMBL" id="MBV3392878.1"/>
    </source>
</evidence>
<evidence type="ECO:0000313" key="3">
    <source>
        <dbReference type="Proteomes" id="UP001196408"/>
    </source>
</evidence>
<dbReference type="InterPro" id="IPR017695">
    <property type="entry name" value="Se-dep_Mo_hydrolase_YqeB"/>
</dbReference>
<name>A0AAW4N0X9_9FIRM</name>
<organism evidence="1 3">
    <name type="scientific">Catenibacterium mitsuokai</name>
    <dbReference type="NCBI Taxonomy" id="100886"/>
    <lineage>
        <taxon>Bacteria</taxon>
        <taxon>Bacillati</taxon>
        <taxon>Bacillota</taxon>
        <taxon>Erysipelotrichia</taxon>
        <taxon>Erysipelotrichales</taxon>
        <taxon>Coprobacillaceae</taxon>
        <taxon>Catenibacterium</taxon>
    </lineage>
</organism>
<dbReference type="AlphaFoldDB" id="A0AAW4N0X9"/>
<dbReference type="EMBL" id="JAHOEL010000033">
    <property type="protein sequence ID" value="MBV3392878.1"/>
    <property type="molecule type" value="Genomic_DNA"/>
</dbReference>
<comment type="caution">
    <text evidence="1">The sequence shown here is derived from an EMBL/GenBank/DDBJ whole genome shotgun (WGS) entry which is preliminary data.</text>
</comment>
<proteinExistence type="predicted"/>
<dbReference type="RefSeq" id="WP_217747682.1">
    <property type="nucleotide sequence ID" value="NZ_JAHOEB010000032.1"/>
</dbReference>
<gene>
    <name evidence="1" type="ORF">KSV97_06420</name>
    <name evidence="2" type="ORF">KSW06_06370</name>
</gene>